<dbReference type="InterPro" id="IPR006927">
    <property type="entry name" value="DUF639"/>
</dbReference>
<dbReference type="AlphaFoldDB" id="A0AAV9FNH5"/>
<proteinExistence type="predicted"/>
<dbReference type="EMBL" id="JAUJYO010000001">
    <property type="protein sequence ID" value="KAK1326289.1"/>
    <property type="molecule type" value="Genomic_DNA"/>
</dbReference>
<keyword evidence="2" id="KW-1133">Transmembrane helix</keyword>
<feature type="region of interest" description="Disordered" evidence="1">
    <location>
        <begin position="16"/>
        <end position="39"/>
    </location>
</feature>
<keyword evidence="4" id="KW-1185">Reference proteome</keyword>
<dbReference type="Proteomes" id="UP001180020">
    <property type="component" value="Unassembled WGS sequence"/>
</dbReference>
<evidence type="ECO:0000313" key="3">
    <source>
        <dbReference type="EMBL" id="KAK1326289.1"/>
    </source>
</evidence>
<feature type="transmembrane region" description="Helical" evidence="2">
    <location>
        <begin position="584"/>
        <end position="607"/>
    </location>
</feature>
<keyword evidence="2" id="KW-0812">Transmembrane</keyword>
<keyword evidence="2" id="KW-0472">Membrane</keyword>
<comment type="caution">
    <text evidence="3">The sequence shown here is derived from an EMBL/GenBank/DDBJ whole genome shotgun (WGS) entry which is preliminary data.</text>
</comment>
<evidence type="ECO:0000313" key="4">
    <source>
        <dbReference type="Proteomes" id="UP001180020"/>
    </source>
</evidence>
<organism evidence="3 4">
    <name type="scientific">Acorus calamus</name>
    <name type="common">Sweet flag</name>
    <dbReference type="NCBI Taxonomy" id="4465"/>
    <lineage>
        <taxon>Eukaryota</taxon>
        <taxon>Viridiplantae</taxon>
        <taxon>Streptophyta</taxon>
        <taxon>Embryophyta</taxon>
        <taxon>Tracheophyta</taxon>
        <taxon>Spermatophyta</taxon>
        <taxon>Magnoliopsida</taxon>
        <taxon>Liliopsida</taxon>
        <taxon>Acoraceae</taxon>
        <taxon>Acorus</taxon>
    </lineage>
</organism>
<evidence type="ECO:0000256" key="1">
    <source>
        <dbReference type="SAM" id="MobiDB-lite"/>
    </source>
</evidence>
<name>A0AAV9FNH5_ACOCL</name>
<gene>
    <name evidence="3" type="ORF">QJS10_CPA01g00032</name>
</gene>
<reference evidence="3" key="2">
    <citation type="submission" date="2023-06" db="EMBL/GenBank/DDBJ databases">
        <authorList>
            <person name="Ma L."/>
            <person name="Liu K.-W."/>
            <person name="Li Z."/>
            <person name="Hsiao Y.-Y."/>
            <person name="Qi Y."/>
            <person name="Fu T."/>
            <person name="Tang G."/>
            <person name="Zhang D."/>
            <person name="Sun W.-H."/>
            <person name="Liu D.-K."/>
            <person name="Li Y."/>
            <person name="Chen G.-Z."/>
            <person name="Liu X.-D."/>
            <person name="Liao X.-Y."/>
            <person name="Jiang Y.-T."/>
            <person name="Yu X."/>
            <person name="Hao Y."/>
            <person name="Huang J."/>
            <person name="Zhao X.-W."/>
            <person name="Ke S."/>
            <person name="Chen Y.-Y."/>
            <person name="Wu W.-L."/>
            <person name="Hsu J.-L."/>
            <person name="Lin Y.-F."/>
            <person name="Huang M.-D."/>
            <person name="Li C.-Y."/>
            <person name="Huang L."/>
            <person name="Wang Z.-W."/>
            <person name="Zhao X."/>
            <person name="Zhong W.-Y."/>
            <person name="Peng D.-H."/>
            <person name="Ahmad S."/>
            <person name="Lan S."/>
            <person name="Zhang J.-S."/>
            <person name="Tsai W.-C."/>
            <person name="Van De Peer Y."/>
            <person name="Liu Z.-J."/>
        </authorList>
    </citation>
    <scope>NUCLEOTIDE SEQUENCE</scope>
    <source>
        <strain evidence="3">CP</strain>
        <tissue evidence="3">Leaves</tissue>
    </source>
</reference>
<accession>A0AAV9FNH5</accession>
<sequence length="652" mass="72659">MGMFENLMRQSSLKSLFGGGRKSDDSSSEDPPPLIPQLSPMANSVVARCSKILLTSAEELQIKFETELPEHAKLTSSYARNLLEHCSYQALHVVTARASHLADKEFRRLTYDMMLAWDDPGVGPEDSFKVDGKKTVGREAFARIAPACPAVADIITVHNLFDALTINSCGRLHFIIYDKYIGSLNKVLRNAKSLTAPPSTSNLQLVEGEIIIDVDGTVPTQPIFQHTGISAWPGEDENFYGAGRLTLSNRAVYFEPLGVGSYDKAVIYDLSMDLKQVIKPELTGPLGARLFDTAVMYKATSIFIRKFSLKENQQAEALAKATLGIFRYRAVKEAFHFMPSHFKTLLPFSLADNLPKGDEILDALARHLELLDRTVQTNNDPVISSHLQLQASSLQVFLVTLIRFGFLLPNEIDGASQTGYHVGDVYVGEKSPLELAVKWSISASGRAEAAQATVDQVKELLFPFIELARRLDVLASWEDPLNSTMFLALVSYGVYRDWVKYTLPCIFVFFAAIMLWHKHKSKNKALEAFRVSPPPSKNPVEQLITLQEAISEFEAHVREGNIILLKLRALLFAAFPQVTDTVVLSLIATAAVCAVVPLKHVVILVLLEAYTRQMPLRRHSSEKLIRRLKEWWARIPAAPVLLISPEESKKMK</sequence>
<feature type="transmembrane region" description="Helical" evidence="2">
    <location>
        <begin position="498"/>
        <end position="516"/>
    </location>
</feature>
<protein>
    <submittedName>
        <fullName evidence="3">Uncharacterized protein</fullName>
    </submittedName>
</protein>
<evidence type="ECO:0000256" key="2">
    <source>
        <dbReference type="SAM" id="Phobius"/>
    </source>
</evidence>
<reference evidence="3" key="1">
    <citation type="journal article" date="2023" name="Nat. Commun.">
        <title>Diploid and tetraploid genomes of Acorus and the evolution of monocots.</title>
        <authorList>
            <person name="Ma L."/>
            <person name="Liu K.W."/>
            <person name="Li Z."/>
            <person name="Hsiao Y.Y."/>
            <person name="Qi Y."/>
            <person name="Fu T."/>
            <person name="Tang G.D."/>
            <person name="Zhang D."/>
            <person name="Sun W.H."/>
            <person name="Liu D.K."/>
            <person name="Li Y."/>
            <person name="Chen G.Z."/>
            <person name="Liu X.D."/>
            <person name="Liao X.Y."/>
            <person name="Jiang Y.T."/>
            <person name="Yu X."/>
            <person name="Hao Y."/>
            <person name="Huang J."/>
            <person name="Zhao X.W."/>
            <person name="Ke S."/>
            <person name="Chen Y.Y."/>
            <person name="Wu W.L."/>
            <person name="Hsu J.L."/>
            <person name="Lin Y.F."/>
            <person name="Huang M.D."/>
            <person name="Li C.Y."/>
            <person name="Huang L."/>
            <person name="Wang Z.W."/>
            <person name="Zhao X."/>
            <person name="Zhong W.Y."/>
            <person name="Peng D.H."/>
            <person name="Ahmad S."/>
            <person name="Lan S."/>
            <person name="Zhang J.S."/>
            <person name="Tsai W.C."/>
            <person name="Van de Peer Y."/>
            <person name="Liu Z.J."/>
        </authorList>
    </citation>
    <scope>NUCLEOTIDE SEQUENCE</scope>
    <source>
        <strain evidence="3">CP</strain>
    </source>
</reference>
<dbReference type="PANTHER" id="PTHR31860:SF4">
    <property type="entry name" value="OS02G0637800 PROTEIN"/>
    <property type="match status" value="1"/>
</dbReference>
<dbReference type="Pfam" id="PF04842">
    <property type="entry name" value="DUF639"/>
    <property type="match status" value="1"/>
</dbReference>
<dbReference type="PANTHER" id="PTHR31860">
    <property type="entry name" value="HEAT-INDUCIBLE TRANSCRIPTION REPRESSOR (DUF639)-RELATED"/>
    <property type="match status" value="1"/>
</dbReference>